<reference evidence="1 2" key="1">
    <citation type="submission" date="2021-05" db="EMBL/GenBank/DDBJ databases">
        <title>Genome Assembly of Synthetic Allotetraploid Brassica napus Reveals Homoeologous Exchanges between Subgenomes.</title>
        <authorList>
            <person name="Davis J.T."/>
        </authorList>
    </citation>
    <scope>NUCLEOTIDE SEQUENCE [LARGE SCALE GENOMIC DNA]</scope>
    <source>
        <strain evidence="2">cv. Da-Ae</strain>
        <tissue evidence="1">Seedling</tissue>
    </source>
</reference>
<keyword evidence="2" id="KW-1185">Reference proteome</keyword>
<name>A0ABQ7ZEE2_BRANA</name>
<comment type="caution">
    <text evidence="1">The sequence shown here is derived from an EMBL/GenBank/DDBJ whole genome shotgun (WGS) entry which is preliminary data.</text>
</comment>
<protein>
    <submittedName>
        <fullName evidence="1">Uncharacterized protein</fullName>
    </submittedName>
</protein>
<organism evidence="1 2">
    <name type="scientific">Brassica napus</name>
    <name type="common">Rape</name>
    <dbReference type="NCBI Taxonomy" id="3708"/>
    <lineage>
        <taxon>Eukaryota</taxon>
        <taxon>Viridiplantae</taxon>
        <taxon>Streptophyta</taxon>
        <taxon>Embryophyta</taxon>
        <taxon>Tracheophyta</taxon>
        <taxon>Spermatophyta</taxon>
        <taxon>Magnoliopsida</taxon>
        <taxon>eudicotyledons</taxon>
        <taxon>Gunneridae</taxon>
        <taxon>Pentapetalae</taxon>
        <taxon>rosids</taxon>
        <taxon>malvids</taxon>
        <taxon>Brassicales</taxon>
        <taxon>Brassicaceae</taxon>
        <taxon>Brassiceae</taxon>
        <taxon>Brassica</taxon>
    </lineage>
</organism>
<evidence type="ECO:0000313" key="1">
    <source>
        <dbReference type="EMBL" id="KAH0878436.1"/>
    </source>
</evidence>
<accession>A0ABQ7ZEE2</accession>
<dbReference type="EMBL" id="JAGKQM010000015">
    <property type="protein sequence ID" value="KAH0878436.1"/>
    <property type="molecule type" value="Genomic_DNA"/>
</dbReference>
<proteinExistence type="predicted"/>
<evidence type="ECO:0000313" key="2">
    <source>
        <dbReference type="Proteomes" id="UP000824890"/>
    </source>
</evidence>
<gene>
    <name evidence="1" type="ORF">HID58_065830</name>
</gene>
<dbReference type="Proteomes" id="UP000824890">
    <property type="component" value="Unassembled WGS sequence"/>
</dbReference>
<sequence>MIFYFVLLHYSRRRWFRLGSTCPSCRIIPVAHITPVSALQLFSQSELNYP</sequence>